<feature type="transmembrane region" description="Helical" evidence="5">
    <location>
        <begin position="138"/>
        <end position="158"/>
    </location>
</feature>
<evidence type="ECO:0000256" key="1">
    <source>
        <dbReference type="ARBA" id="ARBA00004141"/>
    </source>
</evidence>
<evidence type="ECO:0000313" key="8">
    <source>
        <dbReference type="Proteomes" id="UP000005839"/>
    </source>
</evidence>
<dbReference type="PANTHER" id="PTHR11730:SF62">
    <property type="entry name" value="AMMONIUM TRANSPORTER SLL1017-RELATED"/>
    <property type="match status" value="1"/>
</dbReference>
<evidence type="ECO:0000256" key="2">
    <source>
        <dbReference type="ARBA" id="ARBA00022692"/>
    </source>
</evidence>
<dbReference type="SUPFAM" id="SSF111352">
    <property type="entry name" value="Ammonium transporter"/>
    <property type="match status" value="1"/>
</dbReference>
<keyword evidence="2 5" id="KW-0812">Transmembrane</keyword>
<dbReference type="InterPro" id="IPR024041">
    <property type="entry name" value="NH4_transpt_AmtB-like_dom"/>
</dbReference>
<feature type="domain" description="Ammonium transporter AmtB-like" evidence="6">
    <location>
        <begin position="1"/>
        <end position="185"/>
    </location>
</feature>
<keyword evidence="4 5" id="KW-0472">Membrane</keyword>
<keyword evidence="3 5" id="KW-1133">Transmembrane helix</keyword>
<dbReference type="EMBL" id="ABIC01000012">
    <property type="protein sequence ID" value="EDQ01149.1"/>
    <property type="molecule type" value="Genomic_DNA"/>
</dbReference>
<evidence type="ECO:0000256" key="3">
    <source>
        <dbReference type="ARBA" id="ARBA00022989"/>
    </source>
</evidence>
<keyword evidence="8" id="KW-1185">Reference proteome</keyword>
<feature type="transmembrane region" description="Helical" evidence="5">
    <location>
        <begin position="76"/>
        <end position="98"/>
    </location>
</feature>
<evidence type="ECO:0000256" key="4">
    <source>
        <dbReference type="ARBA" id="ARBA00023136"/>
    </source>
</evidence>
<dbReference type="STRING" id="314608.KT99_20621"/>
<evidence type="ECO:0000313" key="7">
    <source>
        <dbReference type="EMBL" id="EDQ01149.1"/>
    </source>
</evidence>
<dbReference type="AlphaFoldDB" id="A9D705"/>
<feature type="transmembrane region" description="Helical" evidence="5">
    <location>
        <begin position="52"/>
        <end position="70"/>
    </location>
</feature>
<evidence type="ECO:0000256" key="5">
    <source>
        <dbReference type="SAM" id="Phobius"/>
    </source>
</evidence>
<comment type="caution">
    <text evidence="7">The sequence shown here is derived from an EMBL/GenBank/DDBJ whole genome shotgun (WGS) entry which is preliminary data.</text>
</comment>
<comment type="subcellular location">
    <subcellularLocation>
        <location evidence="1">Membrane</location>
        <topology evidence="1">Multi-pass membrane protein</topology>
    </subcellularLocation>
</comment>
<feature type="transmembrane region" description="Helical" evidence="5">
    <location>
        <begin position="107"/>
        <end position="126"/>
    </location>
</feature>
<gene>
    <name evidence="7" type="ORF">KT99_20621</name>
</gene>
<dbReference type="GO" id="GO:0008519">
    <property type="term" value="F:ammonium channel activity"/>
    <property type="evidence" value="ECO:0007669"/>
    <property type="project" value="InterPro"/>
</dbReference>
<dbReference type="GO" id="GO:0016020">
    <property type="term" value="C:membrane"/>
    <property type="evidence" value="ECO:0007669"/>
    <property type="project" value="UniProtKB-SubCell"/>
</dbReference>
<dbReference type="Gene3D" id="1.10.3430.10">
    <property type="entry name" value="Ammonium transporter AmtB like domains"/>
    <property type="match status" value="1"/>
</dbReference>
<protein>
    <submittedName>
        <fullName evidence="7">Ammonium transporter</fullName>
    </submittedName>
</protein>
<proteinExistence type="predicted"/>
<accession>A9D705</accession>
<sequence length="195" mass="20273">MGWFGFNGGSQLLVSDTENATAVAKIFLNTNSAAAFGAVSALVVCKLVWGKADLTMILNGALAGLVAITADPLSPSISFAAVIGLIAGGLVIFSIVALDRLKIDDPVGAISVHGVAGFFGLMLVPLSNADATVLGQLYGAGVIFTWVFSASFVVWYLLKLTMGIRVTEEDEYKGMDAADCGIDAYPEFVSVKSAR</sequence>
<dbReference type="PANTHER" id="PTHR11730">
    <property type="entry name" value="AMMONIUM TRANSPORTER"/>
    <property type="match status" value="1"/>
</dbReference>
<feature type="transmembrane region" description="Helical" evidence="5">
    <location>
        <begin position="26"/>
        <end position="45"/>
    </location>
</feature>
<dbReference type="Proteomes" id="UP000005839">
    <property type="component" value="Unassembled WGS sequence"/>
</dbReference>
<organism evidence="7 8">
    <name type="scientific">Shewanella benthica KT99</name>
    <dbReference type="NCBI Taxonomy" id="314608"/>
    <lineage>
        <taxon>Bacteria</taxon>
        <taxon>Pseudomonadati</taxon>
        <taxon>Pseudomonadota</taxon>
        <taxon>Gammaproteobacteria</taxon>
        <taxon>Alteromonadales</taxon>
        <taxon>Shewanellaceae</taxon>
        <taxon>Shewanella</taxon>
    </lineage>
</organism>
<dbReference type="InterPro" id="IPR029020">
    <property type="entry name" value="Ammonium/urea_transptr"/>
</dbReference>
<evidence type="ECO:0000259" key="6">
    <source>
        <dbReference type="Pfam" id="PF00909"/>
    </source>
</evidence>
<name>A9D705_9GAMM</name>
<dbReference type="Pfam" id="PF00909">
    <property type="entry name" value="Ammonium_transp"/>
    <property type="match status" value="1"/>
</dbReference>
<dbReference type="GO" id="GO:0097272">
    <property type="term" value="P:ammonium homeostasis"/>
    <property type="evidence" value="ECO:0007669"/>
    <property type="project" value="TreeGrafter"/>
</dbReference>
<reference evidence="7 8" key="1">
    <citation type="submission" date="2007-10" db="EMBL/GenBank/DDBJ databases">
        <authorList>
            <person name="Yayanos A."/>
            <person name="Ferriera S."/>
            <person name="Johnson J."/>
            <person name="Kravitz S."/>
            <person name="Halpern A."/>
            <person name="Remington K."/>
            <person name="Beeson K."/>
            <person name="Tran B."/>
            <person name="Rogers Y.-H."/>
            <person name="Friedman R."/>
            <person name="Venter J.C."/>
        </authorList>
    </citation>
    <scope>NUCLEOTIDE SEQUENCE [LARGE SCALE GENOMIC DNA]</scope>
    <source>
        <strain evidence="7 8">KT99</strain>
    </source>
</reference>